<keyword evidence="4" id="KW-0408">Iron</keyword>
<accession>A0ABX5RP66</accession>
<evidence type="ECO:0000256" key="4">
    <source>
        <dbReference type="ARBA" id="ARBA00023004"/>
    </source>
</evidence>
<keyword evidence="3" id="KW-0560">Oxidoreductase</keyword>
<dbReference type="PROSITE" id="PS51085">
    <property type="entry name" value="2FE2S_FER_2"/>
    <property type="match status" value="1"/>
</dbReference>
<dbReference type="Proteomes" id="UP000292307">
    <property type="component" value="Chromosome"/>
</dbReference>
<dbReference type="PANTHER" id="PTHR44379">
    <property type="entry name" value="OXIDOREDUCTASE WITH IRON-SULFUR SUBUNIT"/>
    <property type="match status" value="1"/>
</dbReference>
<gene>
    <name evidence="7" type="ORF">EYF70_00960</name>
</gene>
<dbReference type="Gene3D" id="1.10.150.120">
    <property type="entry name" value="[2Fe-2S]-binding domain"/>
    <property type="match status" value="1"/>
</dbReference>
<organism evidence="7 8">
    <name type="scientific">Pseudoduganella albidiflava</name>
    <dbReference type="NCBI Taxonomy" id="321983"/>
    <lineage>
        <taxon>Bacteria</taxon>
        <taxon>Pseudomonadati</taxon>
        <taxon>Pseudomonadota</taxon>
        <taxon>Betaproteobacteria</taxon>
        <taxon>Burkholderiales</taxon>
        <taxon>Oxalobacteraceae</taxon>
        <taxon>Telluria group</taxon>
        <taxon>Pseudoduganella</taxon>
    </lineage>
</organism>
<evidence type="ECO:0000313" key="7">
    <source>
        <dbReference type="EMBL" id="QBH99569.1"/>
    </source>
</evidence>
<dbReference type="EMBL" id="CP036401">
    <property type="protein sequence ID" value="QBH99569.1"/>
    <property type="molecule type" value="Genomic_DNA"/>
</dbReference>
<dbReference type="PROSITE" id="PS00197">
    <property type="entry name" value="2FE2S_FER_1"/>
    <property type="match status" value="1"/>
</dbReference>
<evidence type="ECO:0000256" key="2">
    <source>
        <dbReference type="ARBA" id="ARBA00022723"/>
    </source>
</evidence>
<dbReference type="SUPFAM" id="SSF54292">
    <property type="entry name" value="2Fe-2S ferredoxin-like"/>
    <property type="match status" value="1"/>
</dbReference>
<dbReference type="SUPFAM" id="SSF47741">
    <property type="entry name" value="CO dehydrogenase ISP C-domain like"/>
    <property type="match status" value="1"/>
</dbReference>
<dbReference type="InterPro" id="IPR051452">
    <property type="entry name" value="Diverse_Oxidoreductases"/>
</dbReference>
<dbReference type="InterPro" id="IPR036884">
    <property type="entry name" value="2Fe-2S-bd_dom_sf"/>
</dbReference>
<proteinExistence type="predicted"/>
<evidence type="ECO:0000256" key="1">
    <source>
        <dbReference type="ARBA" id="ARBA00022714"/>
    </source>
</evidence>
<dbReference type="Pfam" id="PF01799">
    <property type="entry name" value="Fer2_2"/>
    <property type="match status" value="1"/>
</dbReference>
<name>A0ABX5RP66_9BURK</name>
<keyword evidence="2" id="KW-0479">Metal-binding</keyword>
<evidence type="ECO:0000259" key="6">
    <source>
        <dbReference type="PROSITE" id="PS51085"/>
    </source>
</evidence>
<keyword evidence="8" id="KW-1185">Reference proteome</keyword>
<dbReference type="Gene3D" id="3.10.20.30">
    <property type="match status" value="1"/>
</dbReference>
<evidence type="ECO:0000256" key="5">
    <source>
        <dbReference type="ARBA" id="ARBA00023014"/>
    </source>
</evidence>
<keyword evidence="5" id="KW-0411">Iron-sulfur</keyword>
<dbReference type="Pfam" id="PF00111">
    <property type="entry name" value="Fer2"/>
    <property type="match status" value="1"/>
</dbReference>
<dbReference type="RefSeq" id="WP_131143725.1">
    <property type="nucleotide sequence ID" value="NZ_BMWV01000006.1"/>
</dbReference>
<protein>
    <submittedName>
        <fullName evidence="7">(2Fe-2S)-binding protein</fullName>
    </submittedName>
</protein>
<evidence type="ECO:0000256" key="3">
    <source>
        <dbReference type="ARBA" id="ARBA00023002"/>
    </source>
</evidence>
<dbReference type="InterPro" id="IPR006058">
    <property type="entry name" value="2Fe2S_fd_BS"/>
</dbReference>
<keyword evidence="1" id="KW-0001">2Fe-2S</keyword>
<reference evidence="7 8" key="1">
    <citation type="submission" date="2019-02" db="EMBL/GenBank/DDBJ databases">
        <title>Draft Genome Sequences of Six Type Strains of the Genus Massilia.</title>
        <authorList>
            <person name="Miess H."/>
            <person name="Frediansyhah A."/>
            <person name="Gross H."/>
        </authorList>
    </citation>
    <scope>NUCLEOTIDE SEQUENCE [LARGE SCALE GENOMIC DNA]</scope>
    <source>
        <strain evidence="7 8">DSM 17472</strain>
    </source>
</reference>
<dbReference type="InterPro" id="IPR001041">
    <property type="entry name" value="2Fe-2S_ferredoxin-type"/>
</dbReference>
<dbReference type="CDD" id="cd00207">
    <property type="entry name" value="fer2"/>
    <property type="match status" value="1"/>
</dbReference>
<dbReference type="InterPro" id="IPR002888">
    <property type="entry name" value="2Fe-2S-bd"/>
</dbReference>
<sequence length="155" mass="16299">MATKLILNGRRVSVDAAPDMPLLWALRDVLGMTGTRFGCGAGQCGACTVIVDRAAMRACSVALGDLAGKQVRTIEGLADPKTRRLHRVQQAWVDCNVAQCGYCQAGQIMSAVALLETHPQPTDAQVTDAMNGNLCRCGTYPRVRAAIAQAAGGKA</sequence>
<dbReference type="InterPro" id="IPR012675">
    <property type="entry name" value="Beta-grasp_dom_sf"/>
</dbReference>
<dbReference type="InterPro" id="IPR036010">
    <property type="entry name" value="2Fe-2S_ferredoxin-like_sf"/>
</dbReference>
<evidence type="ECO:0000313" key="8">
    <source>
        <dbReference type="Proteomes" id="UP000292307"/>
    </source>
</evidence>
<dbReference type="PANTHER" id="PTHR44379:SF2">
    <property type="entry name" value="BLR6218 PROTEIN"/>
    <property type="match status" value="1"/>
</dbReference>
<feature type="domain" description="2Fe-2S ferredoxin-type" evidence="6">
    <location>
        <begin position="1"/>
        <end position="77"/>
    </location>
</feature>